<evidence type="ECO:0000313" key="3">
    <source>
        <dbReference type="Proteomes" id="UP001176941"/>
    </source>
</evidence>
<feature type="compositionally biased region" description="Basic and acidic residues" evidence="1">
    <location>
        <begin position="47"/>
        <end position="56"/>
    </location>
</feature>
<reference evidence="2" key="1">
    <citation type="submission" date="2023-04" db="EMBL/GenBank/DDBJ databases">
        <authorList>
            <consortium name="ELIXIR-Norway"/>
        </authorList>
    </citation>
    <scope>NUCLEOTIDE SEQUENCE [LARGE SCALE GENOMIC DNA]</scope>
</reference>
<organism evidence="2 3">
    <name type="scientific">Rangifer tarandus platyrhynchus</name>
    <name type="common">Svalbard reindeer</name>
    <dbReference type="NCBI Taxonomy" id="3082113"/>
    <lineage>
        <taxon>Eukaryota</taxon>
        <taxon>Metazoa</taxon>
        <taxon>Chordata</taxon>
        <taxon>Craniata</taxon>
        <taxon>Vertebrata</taxon>
        <taxon>Euteleostomi</taxon>
        <taxon>Mammalia</taxon>
        <taxon>Eutheria</taxon>
        <taxon>Laurasiatheria</taxon>
        <taxon>Artiodactyla</taxon>
        <taxon>Ruminantia</taxon>
        <taxon>Pecora</taxon>
        <taxon>Cervidae</taxon>
        <taxon>Odocoileinae</taxon>
        <taxon>Rangifer</taxon>
    </lineage>
</organism>
<feature type="compositionally biased region" description="Low complexity" evidence="1">
    <location>
        <begin position="17"/>
        <end position="29"/>
    </location>
</feature>
<protein>
    <submittedName>
        <fullName evidence="2">Uncharacterized protein</fullName>
    </submittedName>
</protein>
<feature type="region of interest" description="Disordered" evidence="1">
    <location>
        <begin position="109"/>
        <end position="137"/>
    </location>
</feature>
<proteinExistence type="predicted"/>
<feature type="region of interest" description="Disordered" evidence="1">
    <location>
        <begin position="1"/>
        <end position="78"/>
    </location>
</feature>
<gene>
    <name evidence="2" type="ORF">MRATA1EN1_LOCUS13509</name>
</gene>
<accession>A0ABN8YVC7</accession>
<name>A0ABN8YVC7_RANTA</name>
<dbReference type="Proteomes" id="UP001176941">
    <property type="component" value="Chromosome 23"/>
</dbReference>
<evidence type="ECO:0000256" key="1">
    <source>
        <dbReference type="SAM" id="MobiDB-lite"/>
    </source>
</evidence>
<evidence type="ECO:0000313" key="2">
    <source>
        <dbReference type="EMBL" id="CAI9164547.1"/>
    </source>
</evidence>
<sequence length="149" mass="15726">MSTSSSGPRRVPRPRAAPKSPSSAAAANRGLRLRTPVESDSFPSTGSHEDVLRELRLSSPGHQRAPEGLGESRDAGRLPSVQALRKPVNAGPLAQVWWILLWEDTGGFPMKSPEASERPALPAGRGPDPPPHCGIPAAPVQHCGLRGQA</sequence>
<keyword evidence="3" id="KW-1185">Reference proteome</keyword>
<dbReference type="EMBL" id="OX459959">
    <property type="protein sequence ID" value="CAI9164547.1"/>
    <property type="molecule type" value="Genomic_DNA"/>
</dbReference>